<feature type="compositionally biased region" description="Basic residues" evidence="1">
    <location>
        <begin position="1"/>
        <end position="11"/>
    </location>
</feature>
<evidence type="ECO:0000313" key="3">
    <source>
        <dbReference type="Proteomes" id="UP000053149"/>
    </source>
</evidence>
<feature type="non-terminal residue" evidence="2">
    <location>
        <position position="1"/>
    </location>
</feature>
<dbReference type="Proteomes" id="UP000053149">
    <property type="component" value="Unassembled WGS sequence"/>
</dbReference>
<dbReference type="AlphaFoldDB" id="A0A093E9N4"/>
<keyword evidence="3" id="KW-1185">Reference proteome</keyword>
<protein>
    <submittedName>
        <fullName evidence="2">Uncharacterized protein</fullName>
    </submittedName>
</protein>
<dbReference type="EMBL" id="KL239653">
    <property type="protein sequence ID" value="KFV11186.1"/>
    <property type="molecule type" value="Genomic_DNA"/>
</dbReference>
<proteinExistence type="predicted"/>
<accession>A0A093E9N4</accession>
<reference evidence="2 3" key="1">
    <citation type="submission" date="2014-04" db="EMBL/GenBank/DDBJ databases">
        <title>Genome evolution of avian class.</title>
        <authorList>
            <person name="Zhang G."/>
            <person name="Li C."/>
        </authorList>
    </citation>
    <scope>NUCLEOTIDE SEQUENCE [LARGE SCALE GENOMIC DNA]</scope>
    <source>
        <strain evidence="2">BGI_N339</strain>
    </source>
</reference>
<feature type="non-terminal residue" evidence="2">
    <location>
        <position position="85"/>
    </location>
</feature>
<organism evidence="2 3">
    <name type="scientific">Pterocles gutturalis</name>
    <name type="common">yellow-throated sandgrouse</name>
    <dbReference type="NCBI Taxonomy" id="240206"/>
    <lineage>
        <taxon>Eukaryota</taxon>
        <taxon>Metazoa</taxon>
        <taxon>Chordata</taxon>
        <taxon>Craniata</taxon>
        <taxon>Vertebrata</taxon>
        <taxon>Euteleostomi</taxon>
        <taxon>Archelosauria</taxon>
        <taxon>Archosauria</taxon>
        <taxon>Dinosauria</taxon>
        <taxon>Saurischia</taxon>
        <taxon>Theropoda</taxon>
        <taxon>Coelurosauria</taxon>
        <taxon>Aves</taxon>
        <taxon>Neognathae</taxon>
        <taxon>Neoaves</taxon>
        <taxon>Columbimorphae</taxon>
        <taxon>Pterocliformes</taxon>
        <taxon>Pteroclidae</taxon>
        <taxon>Pterocles</taxon>
    </lineage>
</organism>
<name>A0A093E9N4_9AVES</name>
<sequence>SQHAKLKHPCHVHQQASGRPAGSCWRDDTVGIKKEETLPARGHRPGGVCWRTKDRNSYSACCREILLSFTALVRPDCKTEPSIRN</sequence>
<evidence type="ECO:0000256" key="1">
    <source>
        <dbReference type="SAM" id="MobiDB-lite"/>
    </source>
</evidence>
<evidence type="ECO:0000313" key="2">
    <source>
        <dbReference type="EMBL" id="KFV11186.1"/>
    </source>
</evidence>
<feature type="region of interest" description="Disordered" evidence="1">
    <location>
        <begin position="1"/>
        <end position="24"/>
    </location>
</feature>
<gene>
    <name evidence="2" type="ORF">N339_04038</name>
</gene>